<sequence>MSPFAVLEPVVSTDIDIYTGHCNSSVPKLLCTATIQNQSKIRAHRWFCGPPAPRRTRFVASLRFDSAMMLTSSPHLAAVHTGFSIAATVEAFVQPDLLHFQDFSWMISTALGMVIAADGILTVLLTIVLHRSRTGFKSTDSMINVLIMYTINTVSSIESKDWVAHILGVVSTISTISFFMAVFYPHTLIDDGLNLFVAKLYANSLLAVLNSRHFLSSCGKTDYEATPSKISAIHRSDLVSNASDRPSGRDPLANSQHVLDIRVTVETQRDASFSGDTLYADRKLKADPSPAIALRDLRGSAKAGDGDDASQDAVSHNGPSSGQTLYTVFERTLVE</sequence>
<reference evidence="4" key="1">
    <citation type="submission" date="2019-10" db="EMBL/GenBank/DDBJ databases">
        <authorList>
            <person name="Nor Muhammad N."/>
        </authorList>
    </citation>
    <scope>NUCLEOTIDE SEQUENCE</scope>
</reference>
<proteinExistence type="predicted"/>
<feature type="compositionally biased region" description="Polar residues" evidence="1">
    <location>
        <begin position="312"/>
        <end position="323"/>
    </location>
</feature>
<keyword evidence="2" id="KW-1133">Transmembrane helix</keyword>
<dbReference type="PANTHER" id="PTHR40465">
    <property type="entry name" value="CHROMOSOME 1, WHOLE GENOME SHOTGUN SEQUENCE"/>
    <property type="match status" value="1"/>
</dbReference>
<evidence type="ECO:0000256" key="1">
    <source>
        <dbReference type="SAM" id="MobiDB-lite"/>
    </source>
</evidence>
<feature type="transmembrane region" description="Helical" evidence="2">
    <location>
        <begin position="105"/>
        <end position="129"/>
    </location>
</feature>
<dbReference type="AlphaFoldDB" id="A0A5K1K608"/>
<keyword evidence="2" id="KW-0472">Membrane</keyword>
<evidence type="ECO:0000256" key="2">
    <source>
        <dbReference type="SAM" id="Phobius"/>
    </source>
</evidence>
<feature type="region of interest" description="Disordered" evidence="1">
    <location>
        <begin position="300"/>
        <end position="323"/>
    </location>
</feature>
<feature type="transmembrane region" description="Helical" evidence="2">
    <location>
        <begin position="163"/>
        <end position="184"/>
    </location>
</feature>
<dbReference type="InterPro" id="IPR045339">
    <property type="entry name" value="DUF6534"/>
</dbReference>
<feature type="domain" description="DUF6534" evidence="3">
    <location>
        <begin position="115"/>
        <end position="213"/>
    </location>
</feature>
<gene>
    <name evidence="4" type="primary">G4ML12</name>
</gene>
<dbReference type="EMBL" id="LR729368">
    <property type="protein sequence ID" value="VWP01433.1"/>
    <property type="molecule type" value="Genomic_DNA"/>
</dbReference>
<accession>A0A5K1K608</accession>
<organism evidence="4">
    <name type="scientific">Ganoderma boninense</name>
    <dbReference type="NCBI Taxonomy" id="34458"/>
    <lineage>
        <taxon>Eukaryota</taxon>
        <taxon>Fungi</taxon>
        <taxon>Dikarya</taxon>
        <taxon>Basidiomycota</taxon>
        <taxon>Agaricomycotina</taxon>
        <taxon>Agaricomycetes</taxon>
        <taxon>Polyporales</taxon>
        <taxon>Polyporaceae</taxon>
        <taxon>Ganoderma</taxon>
    </lineage>
</organism>
<dbReference type="PANTHER" id="PTHR40465:SF1">
    <property type="entry name" value="DUF6534 DOMAIN-CONTAINING PROTEIN"/>
    <property type="match status" value="1"/>
</dbReference>
<keyword evidence="2" id="KW-0812">Transmembrane</keyword>
<protein>
    <submittedName>
        <fullName evidence="4">Neutral alpha-glucosidase AB</fullName>
    </submittedName>
</protein>
<evidence type="ECO:0000313" key="4">
    <source>
        <dbReference type="EMBL" id="VWP01433.1"/>
    </source>
</evidence>
<name>A0A5K1K608_9APHY</name>
<dbReference type="Pfam" id="PF20152">
    <property type="entry name" value="DUF6534"/>
    <property type="match status" value="1"/>
</dbReference>
<evidence type="ECO:0000259" key="3">
    <source>
        <dbReference type="Pfam" id="PF20152"/>
    </source>
</evidence>